<evidence type="ECO:0000313" key="5">
    <source>
        <dbReference type="EMBL" id="ORZ05956.1"/>
    </source>
</evidence>
<dbReference type="InterPro" id="IPR011992">
    <property type="entry name" value="EF-hand-dom_pair"/>
</dbReference>
<dbReference type="FunFam" id="1.10.238.10:FF:000003">
    <property type="entry name" value="Calmodulin A"/>
    <property type="match status" value="1"/>
</dbReference>
<dbReference type="STRING" id="64571.A0A1Y2GB27"/>
<dbReference type="PROSITE" id="PS50222">
    <property type="entry name" value="EF_HAND_2"/>
    <property type="match status" value="3"/>
</dbReference>
<feature type="region of interest" description="Disordered" evidence="3">
    <location>
        <begin position="100"/>
        <end position="119"/>
    </location>
</feature>
<dbReference type="Gene3D" id="1.10.238.10">
    <property type="entry name" value="EF-hand"/>
    <property type="match status" value="2"/>
</dbReference>
<evidence type="ECO:0000256" key="3">
    <source>
        <dbReference type="SAM" id="MobiDB-lite"/>
    </source>
</evidence>
<dbReference type="PANTHER" id="PTHR23048:SF59">
    <property type="entry name" value="EF-HAND SUPERFAMILY PROTEIN"/>
    <property type="match status" value="1"/>
</dbReference>
<dbReference type="GeneID" id="33572417"/>
<feature type="domain" description="EF-hand" evidence="4">
    <location>
        <begin position="219"/>
        <end position="254"/>
    </location>
</feature>
<evidence type="ECO:0000256" key="2">
    <source>
        <dbReference type="ARBA" id="ARBA00022837"/>
    </source>
</evidence>
<dbReference type="InterPro" id="IPR002048">
    <property type="entry name" value="EF_hand_dom"/>
</dbReference>
<keyword evidence="6" id="KW-1185">Reference proteome</keyword>
<sequence>MASLKGRRSTKSAKATTPAVVSNVSSVSTAYLQELEDTFQLYDPENTGVMSLKSLRLAMRTLGFEASLENVMEIIREIPSLSIHRPKKKKCSIVKGMISSTNNINSNNNKNKGKEKQNDLEPIAEGISGIRRSSRVTSGALKTGYRSKYVDESDEALVSDDDDNDDDDEYEDIKTLDSDGGGDKSFIRRNTEENDFGDDNLYFTLQDFITIMIPNEDQHGQDEVSRIFQLFDLQGKGSIRIEDLRRVAKELAISMGDEELREMIEEADRDGDGCVTEQEFARILEKTGF</sequence>
<dbReference type="InParanoid" id="A0A1Y2GB27"/>
<evidence type="ECO:0000259" key="4">
    <source>
        <dbReference type="PROSITE" id="PS50222"/>
    </source>
</evidence>
<organism evidence="5 6">
    <name type="scientific">Lobosporangium transversale</name>
    <dbReference type="NCBI Taxonomy" id="64571"/>
    <lineage>
        <taxon>Eukaryota</taxon>
        <taxon>Fungi</taxon>
        <taxon>Fungi incertae sedis</taxon>
        <taxon>Mucoromycota</taxon>
        <taxon>Mortierellomycotina</taxon>
        <taxon>Mortierellomycetes</taxon>
        <taxon>Mortierellales</taxon>
        <taxon>Mortierellaceae</taxon>
        <taxon>Lobosporangium</taxon>
    </lineage>
</organism>
<feature type="compositionally biased region" description="Acidic residues" evidence="3">
    <location>
        <begin position="152"/>
        <end position="171"/>
    </location>
</feature>
<feature type="region of interest" description="Disordered" evidence="3">
    <location>
        <begin position="152"/>
        <end position="185"/>
    </location>
</feature>
<comment type="caution">
    <text evidence="5">The sequence shown here is derived from an EMBL/GenBank/DDBJ whole genome shotgun (WGS) entry which is preliminary data.</text>
</comment>
<evidence type="ECO:0000313" key="6">
    <source>
        <dbReference type="Proteomes" id="UP000193648"/>
    </source>
</evidence>
<dbReference type="PANTHER" id="PTHR23048">
    <property type="entry name" value="MYOSIN LIGHT CHAIN 1, 3"/>
    <property type="match status" value="1"/>
</dbReference>
<dbReference type="SMART" id="SM00054">
    <property type="entry name" value="EFh"/>
    <property type="match status" value="3"/>
</dbReference>
<dbReference type="RefSeq" id="XP_021877337.1">
    <property type="nucleotide sequence ID" value="XM_022030576.1"/>
</dbReference>
<proteinExistence type="predicted"/>
<accession>A0A1Y2GB27</accession>
<dbReference type="Pfam" id="PF13499">
    <property type="entry name" value="EF-hand_7"/>
    <property type="match status" value="1"/>
</dbReference>
<dbReference type="InterPro" id="IPR018247">
    <property type="entry name" value="EF_Hand_1_Ca_BS"/>
</dbReference>
<dbReference type="GO" id="GO:0016460">
    <property type="term" value="C:myosin II complex"/>
    <property type="evidence" value="ECO:0007669"/>
    <property type="project" value="TreeGrafter"/>
</dbReference>
<dbReference type="Proteomes" id="UP000193648">
    <property type="component" value="Unassembled WGS sequence"/>
</dbReference>
<dbReference type="AlphaFoldDB" id="A0A1Y2GB27"/>
<dbReference type="SUPFAM" id="SSF47473">
    <property type="entry name" value="EF-hand"/>
    <property type="match status" value="1"/>
</dbReference>
<dbReference type="EMBL" id="MCFF01000048">
    <property type="protein sequence ID" value="ORZ05956.1"/>
    <property type="molecule type" value="Genomic_DNA"/>
</dbReference>
<evidence type="ECO:0000256" key="1">
    <source>
        <dbReference type="ARBA" id="ARBA00022737"/>
    </source>
</evidence>
<name>A0A1Y2GB27_9FUNG</name>
<feature type="domain" description="EF-hand" evidence="4">
    <location>
        <begin position="30"/>
        <end position="65"/>
    </location>
</feature>
<gene>
    <name evidence="5" type="ORF">BCR41DRAFT_425350</name>
</gene>
<feature type="compositionally biased region" description="Basic and acidic residues" evidence="3">
    <location>
        <begin position="172"/>
        <end position="185"/>
    </location>
</feature>
<keyword evidence="2" id="KW-0106">Calcium</keyword>
<dbReference type="GO" id="GO:0005509">
    <property type="term" value="F:calcium ion binding"/>
    <property type="evidence" value="ECO:0007669"/>
    <property type="project" value="InterPro"/>
</dbReference>
<keyword evidence="1" id="KW-0677">Repeat</keyword>
<dbReference type="PROSITE" id="PS00018">
    <property type="entry name" value="EF_HAND_1"/>
    <property type="match status" value="1"/>
</dbReference>
<reference evidence="5 6" key="1">
    <citation type="submission" date="2016-07" db="EMBL/GenBank/DDBJ databases">
        <title>Pervasive Adenine N6-methylation of Active Genes in Fungi.</title>
        <authorList>
            <consortium name="DOE Joint Genome Institute"/>
            <person name="Mondo S.J."/>
            <person name="Dannebaum R.O."/>
            <person name="Kuo R.C."/>
            <person name="Labutti K."/>
            <person name="Haridas S."/>
            <person name="Kuo A."/>
            <person name="Salamov A."/>
            <person name="Ahrendt S.R."/>
            <person name="Lipzen A."/>
            <person name="Sullivan W."/>
            <person name="Andreopoulos W.B."/>
            <person name="Clum A."/>
            <person name="Lindquist E."/>
            <person name="Daum C."/>
            <person name="Ramamoorthy G.K."/>
            <person name="Gryganskyi A."/>
            <person name="Culley D."/>
            <person name="Magnuson J.K."/>
            <person name="James T.Y."/>
            <person name="O'Malley M.A."/>
            <person name="Stajich J.E."/>
            <person name="Spatafora J.W."/>
            <person name="Visel A."/>
            <person name="Grigoriev I.V."/>
        </authorList>
    </citation>
    <scope>NUCLEOTIDE SEQUENCE [LARGE SCALE GENOMIC DNA]</scope>
    <source>
        <strain evidence="5 6">NRRL 3116</strain>
    </source>
</reference>
<dbReference type="CDD" id="cd00051">
    <property type="entry name" value="EFh"/>
    <property type="match status" value="1"/>
</dbReference>
<dbReference type="InterPro" id="IPR050230">
    <property type="entry name" value="CALM/Myosin/TropC-like"/>
</dbReference>
<feature type="domain" description="EF-hand" evidence="4">
    <location>
        <begin position="255"/>
        <end position="289"/>
    </location>
</feature>
<protein>
    <recommendedName>
        <fullName evidence="4">EF-hand domain-containing protein</fullName>
    </recommendedName>
</protein>
<dbReference type="OrthoDB" id="26525at2759"/>